<dbReference type="GO" id="GO:0008270">
    <property type="term" value="F:zinc ion binding"/>
    <property type="evidence" value="ECO:0007669"/>
    <property type="project" value="InterPro"/>
</dbReference>
<reference evidence="3" key="1">
    <citation type="submission" date="2016-06" db="EMBL/GenBank/DDBJ databases">
        <authorList>
            <person name="Varghese N."/>
            <person name="Submissions Spin"/>
        </authorList>
    </citation>
    <scope>NUCLEOTIDE SEQUENCE [LARGE SCALE GENOMIC DNA]</scope>
    <source>
        <strain evidence="3">DSM 43909</strain>
    </source>
</reference>
<dbReference type="NCBIfam" id="NF040563">
    <property type="entry name" value="guided_IscB"/>
    <property type="match status" value="1"/>
</dbReference>
<proteinExistence type="predicted"/>
<dbReference type="PANTHER" id="PTHR33877">
    <property type="entry name" value="SLL1193 PROTEIN"/>
    <property type="match status" value="1"/>
</dbReference>
<gene>
    <name evidence="2" type="ORF">GA0074695_3321</name>
</gene>
<dbReference type="InterPro" id="IPR003615">
    <property type="entry name" value="HNH_nuc"/>
</dbReference>
<evidence type="ECO:0000313" key="2">
    <source>
        <dbReference type="EMBL" id="SCF08012.1"/>
    </source>
</evidence>
<evidence type="ECO:0000259" key="1">
    <source>
        <dbReference type="SMART" id="SM00507"/>
    </source>
</evidence>
<accession>A0A1C4XI73</accession>
<dbReference type="GO" id="GO:0004519">
    <property type="term" value="F:endonuclease activity"/>
    <property type="evidence" value="ECO:0007669"/>
    <property type="project" value="UniProtKB-KW"/>
</dbReference>
<dbReference type="InterPro" id="IPR047693">
    <property type="entry name" value="RNA-guided_IscB-like"/>
</dbReference>
<sequence length="446" mass="50040">MFVVDRHHRPLQPCSPARARKLLASGRAVVHRHTPFVIRLKDRETADSQVDGVELGVDPGSKFTGIAVFRTDNDVRTGLFAIEVRHRGGRVRDKLAARSAFRRGRRSRNLRYRAPRFLNRRKPDGWLAPSLRHRVDNTMSWVQRLCRWAPVTGVHVERVAFDTQLMQNPNIGGVEYQHGTLHGYEVREYLLAKWGRKCAYCGVAGVPLNIDHIVARSRGGSDRVSNLTLACVPCNQAKDATPVDVFLADRPTVLARIRRQAKLPLRDAAAVSTTRRALWQALAATGLPVEVGTGGRTKWNRHQTGAPKTHTLDALHVGTITAVRSCPGHIMVATATGRGCYARTRCDRYGFPRLRMPRSKTVYGFQTGDLVRAVVPAGQNKGRHVGRVAVRTTGKFNIRTSHALVQGIHHRHFRLLQRADGWAYTREEERRFIPALNGQVSTPQRR</sequence>
<dbReference type="InterPro" id="IPR025938">
    <property type="entry name" value="RRXRR_dom"/>
</dbReference>
<dbReference type="EMBL" id="LT607411">
    <property type="protein sequence ID" value="SCF08012.1"/>
    <property type="molecule type" value="Genomic_DNA"/>
</dbReference>
<name>A0A1C4XI73_MICVI</name>
<feature type="domain" description="HNH nuclease" evidence="1">
    <location>
        <begin position="185"/>
        <end position="236"/>
    </location>
</feature>
<dbReference type="GO" id="GO:0003676">
    <property type="term" value="F:nucleic acid binding"/>
    <property type="evidence" value="ECO:0007669"/>
    <property type="project" value="InterPro"/>
</dbReference>
<dbReference type="Gene3D" id="1.10.30.50">
    <property type="match status" value="1"/>
</dbReference>
<dbReference type="Pfam" id="PF01844">
    <property type="entry name" value="HNH"/>
    <property type="match status" value="1"/>
</dbReference>
<protein>
    <submittedName>
        <fullName evidence="2">HNH endonuclease</fullName>
    </submittedName>
</protein>
<keyword evidence="2" id="KW-0378">Hydrolase</keyword>
<dbReference type="SMART" id="SM00507">
    <property type="entry name" value="HNHc"/>
    <property type="match status" value="1"/>
</dbReference>
<dbReference type="AlphaFoldDB" id="A0A1C4XI73"/>
<dbReference type="InterPro" id="IPR002711">
    <property type="entry name" value="HNH"/>
</dbReference>
<organism evidence="2 3">
    <name type="scientific">Micromonospora viridifaciens</name>
    <dbReference type="NCBI Taxonomy" id="1881"/>
    <lineage>
        <taxon>Bacteria</taxon>
        <taxon>Bacillati</taxon>
        <taxon>Actinomycetota</taxon>
        <taxon>Actinomycetes</taxon>
        <taxon>Micromonosporales</taxon>
        <taxon>Micromonosporaceae</taxon>
        <taxon>Micromonospora</taxon>
    </lineage>
</organism>
<keyword evidence="2" id="KW-0540">Nuclease</keyword>
<dbReference type="Proteomes" id="UP000198242">
    <property type="component" value="Chromosome I"/>
</dbReference>
<keyword evidence="2" id="KW-0255">Endonuclease</keyword>
<keyword evidence="3" id="KW-1185">Reference proteome</keyword>
<dbReference type="PANTHER" id="PTHR33877:SF2">
    <property type="entry name" value="OS07G0170200 PROTEIN"/>
    <property type="match status" value="1"/>
</dbReference>
<evidence type="ECO:0000313" key="3">
    <source>
        <dbReference type="Proteomes" id="UP000198242"/>
    </source>
</evidence>
<dbReference type="InterPro" id="IPR052892">
    <property type="entry name" value="NA-targeting_endonuclease"/>
</dbReference>
<dbReference type="OrthoDB" id="9802901at2"/>
<dbReference type="Pfam" id="PF14239">
    <property type="entry name" value="RRXRR"/>
    <property type="match status" value="1"/>
</dbReference>
<dbReference type="CDD" id="cd00085">
    <property type="entry name" value="HNHc"/>
    <property type="match status" value="1"/>
</dbReference>